<feature type="compositionally biased region" description="Polar residues" evidence="1">
    <location>
        <begin position="289"/>
        <end position="298"/>
    </location>
</feature>
<evidence type="ECO:0000313" key="2">
    <source>
        <dbReference type="EMBL" id="KZT68288.1"/>
    </source>
</evidence>
<protein>
    <submittedName>
        <fullName evidence="2">HbrB-domain-containing protein</fullName>
    </submittedName>
</protein>
<dbReference type="GO" id="GO:0038203">
    <property type="term" value="P:TORC2 signaling"/>
    <property type="evidence" value="ECO:0007669"/>
    <property type="project" value="TreeGrafter"/>
</dbReference>
<reference evidence="2 3" key="1">
    <citation type="journal article" date="2016" name="Mol. Biol. Evol.">
        <title>Comparative Genomics of Early-Diverging Mushroom-Forming Fungi Provides Insights into the Origins of Lignocellulose Decay Capabilities.</title>
        <authorList>
            <person name="Nagy L.G."/>
            <person name="Riley R."/>
            <person name="Tritt A."/>
            <person name="Adam C."/>
            <person name="Daum C."/>
            <person name="Floudas D."/>
            <person name="Sun H."/>
            <person name="Yadav J.S."/>
            <person name="Pangilinan J."/>
            <person name="Larsson K.H."/>
            <person name="Matsuura K."/>
            <person name="Barry K."/>
            <person name="Labutti K."/>
            <person name="Kuo R."/>
            <person name="Ohm R.A."/>
            <person name="Bhattacharya S.S."/>
            <person name="Shirouzu T."/>
            <person name="Yoshinaga Y."/>
            <person name="Martin F.M."/>
            <person name="Grigoriev I.V."/>
            <person name="Hibbett D.S."/>
        </authorList>
    </citation>
    <scope>NUCLEOTIDE SEQUENCE [LARGE SCALE GENOMIC DNA]</scope>
    <source>
        <strain evidence="2 3">L-15889</strain>
    </source>
</reference>
<evidence type="ECO:0000313" key="3">
    <source>
        <dbReference type="Proteomes" id="UP000076727"/>
    </source>
</evidence>
<dbReference type="GO" id="GO:0031932">
    <property type="term" value="C:TORC2 complex"/>
    <property type="evidence" value="ECO:0007669"/>
    <property type="project" value="TreeGrafter"/>
</dbReference>
<organism evidence="2 3">
    <name type="scientific">Daedalea quercina L-15889</name>
    <dbReference type="NCBI Taxonomy" id="1314783"/>
    <lineage>
        <taxon>Eukaryota</taxon>
        <taxon>Fungi</taxon>
        <taxon>Dikarya</taxon>
        <taxon>Basidiomycota</taxon>
        <taxon>Agaricomycotina</taxon>
        <taxon>Agaricomycetes</taxon>
        <taxon>Polyporales</taxon>
        <taxon>Fomitopsis</taxon>
    </lineage>
</organism>
<dbReference type="EMBL" id="KV429068">
    <property type="protein sequence ID" value="KZT68288.1"/>
    <property type="molecule type" value="Genomic_DNA"/>
</dbReference>
<feature type="compositionally biased region" description="Basic residues" evidence="1">
    <location>
        <begin position="305"/>
        <end position="317"/>
    </location>
</feature>
<dbReference type="STRING" id="1314783.A0A165PJL8"/>
<evidence type="ECO:0000256" key="1">
    <source>
        <dbReference type="SAM" id="MobiDB-lite"/>
    </source>
</evidence>
<keyword evidence="3" id="KW-1185">Reference proteome</keyword>
<dbReference type="Proteomes" id="UP000076727">
    <property type="component" value="Unassembled WGS sequence"/>
</dbReference>
<feature type="region of interest" description="Disordered" evidence="1">
    <location>
        <begin position="361"/>
        <end position="398"/>
    </location>
</feature>
<sequence>MHRLGNLAHSHLPALAPSLSAASQNASSHTLANASLPNIASTSSNDPWQALHVHILPLFNGEPLRIPIEDLNQLVKRHLQAIVSQSPAKAFAILEHDTSELIAAGMVTLNAKLSGIDDEKLIVRVVELWGFFWDQVLPYVEGALLPLQTDPLLSSLYRVPKGHKPTTSPITGGNGKGSMSSLMLQSVPQIDVRTVALQSFRDAVILPVSHRMYTRLAMSKDDIVLESPLSSQPRLQQMLLVLVSQRPRPISFSLTSAPPPPTPGEAAVQHLLRAIRAPLTQLERSMQRGNSTFLSSAQPRDRRGWIAHKHDRRRSGMRRPTGAVGEGDEDDEDGGGDETPRMAARFAHLTHLRERDKEFLDSLRSPDPEHVDGGWGLGVTGEEKRAEDDEDEENLSWDQAQAVVERMVGMNTSR</sequence>
<feature type="compositionally biased region" description="Acidic residues" evidence="1">
    <location>
        <begin position="326"/>
        <end position="336"/>
    </location>
</feature>
<name>A0A165PJL8_9APHY</name>
<accession>A0A165PJL8</accession>
<dbReference type="InterPro" id="IPR013745">
    <property type="entry name" value="Bit61/PRR5"/>
</dbReference>
<gene>
    <name evidence="2" type="ORF">DAEQUDRAFT_338278</name>
</gene>
<dbReference type="PANTHER" id="PTHR32428:SF2">
    <property type="entry name" value="TARGET OF RAPAMYCIN COMPLEX 2 SUBUNIT BIT61-RELATED"/>
    <property type="match status" value="1"/>
</dbReference>
<dbReference type="Pfam" id="PF08539">
    <property type="entry name" value="HbrB"/>
    <property type="match status" value="1"/>
</dbReference>
<proteinExistence type="predicted"/>
<dbReference type="PANTHER" id="PTHR32428">
    <property type="entry name" value="TARGET OF RAPAMYCIN COMPLEX 2 SUBUNIT BIT61-RELATED"/>
    <property type="match status" value="1"/>
</dbReference>
<feature type="region of interest" description="Disordered" evidence="1">
    <location>
        <begin position="289"/>
        <end position="340"/>
    </location>
</feature>
<dbReference type="OrthoDB" id="2290221at2759"/>
<feature type="compositionally biased region" description="Basic and acidic residues" evidence="1">
    <location>
        <begin position="361"/>
        <end position="372"/>
    </location>
</feature>
<dbReference type="AlphaFoldDB" id="A0A165PJL8"/>